<keyword evidence="7 9" id="KW-0811">Translocation</keyword>
<keyword evidence="3 9" id="KW-1003">Cell membrane</keyword>
<comment type="caution">
    <text evidence="9">Lacks conserved residue(s) required for the propagation of feature annotation.</text>
</comment>
<evidence type="ECO:0000313" key="13">
    <source>
        <dbReference type="EMBL" id="AKF07619.1"/>
    </source>
</evidence>
<evidence type="ECO:0000313" key="14">
    <source>
        <dbReference type="Proteomes" id="UP000034883"/>
    </source>
</evidence>
<evidence type="ECO:0000256" key="4">
    <source>
        <dbReference type="ARBA" id="ARBA00022692"/>
    </source>
</evidence>
<keyword evidence="6 9" id="KW-1133">Transmembrane helix</keyword>
<evidence type="ECO:0000259" key="10">
    <source>
        <dbReference type="Pfam" id="PF02355"/>
    </source>
</evidence>
<evidence type="ECO:0000256" key="2">
    <source>
        <dbReference type="ARBA" id="ARBA00022448"/>
    </source>
</evidence>
<dbReference type="Gene3D" id="1.20.1640.10">
    <property type="entry name" value="Multidrug efflux transporter AcrB transmembrane domain"/>
    <property type="match status" value="1"/>
</dbReference>
<feature type="transmembrane region" description="Helical" evidence="9">
    <location>
        <begin position="511"/>
        <end position="537"/>
    </location>
</feature>
<name>A0A0F6SFV8_9BACT</name>
<dbReference type="Gene3D" id="3.30.1360.200">
    <property type="match status" value="1"/>
</dbReference>
<evidence type="ECO:0000259" key="11">
    <source>
        <dbReference type="Pfam" id="PF21760"/>
    </source>
</evidence>
<organism evidence="13 14">
    <name type="scientific">Sandaracinus amylolyticus</name>
    <dbReference type="NCBI Taxonomy" id="927083"/>
    <lineage>
        <taxon>Bacteria</taxon>
        <taxon>Pseudomonadati</taxon>
        <taxon>Myxococcota</taxon>
        <taxon>Polyangia</taxon>
        <taxon>Polyangiales</taxon>
        <taxon>Sandaracinaceae</taxon>
        <taxon>Sandaracinus</taxon>
    </lineage>
</organism>
<feature type="domain" description="Protein translocase subunit SecDF P1" evidence="11">
    <location>
        <begin position="142"/>
        <end position="202"/>
    </location>
</feature>
<dbReference type="InterPro" id="IPR048634">
    <property type="entry name" value="SecD_SecF_C"/>
</dbReference>
<dbReference type="AlphaFoldDB" id="A0A0F6SFV8"/>
<dbReference type="GO" id="GO:0065002">
    <property type="term" value="P:intracellular protein transmembrane transport"/>
    <property type="evidence" value="ECO:0007669"/>
    <property type="project" value="UniProtKB-UniRule"/>
</dbReference>
<dbReference type="Pfam" id="PF02355">
    <property type="entry name" value="SecD_SecF_C"/>
    <property type="match status" value="1"/>
</dbReference>
<keyword evidence="8 9" id="KW-0472">Membrane</keyword>
<comment type="subcellular location">
    <subcellularLocation>
        <location evidence="1 9">Cell membrane</location>
        <topology evidence="1 9">Multi-pass membrane protein</topology>
    </subcellularLocation>
</comment>
<dbReference type="EMBL" id="CP011125">
    <property type="protein sequence ID" value="AKF07619.1"/>
    <property type="molecule type" value="Genomic_DNA"/>
</dbReference>
<dbReference type="PANTHER" id="PTHR30081">
    <property type="entry name" value="PROTEIN-EXPORT MEMBRANE PROTEIN SEC"/>
    <property type="match status" value="1"/>
</dbReference>
<dbReference type="Pfam" id="PF22599">
    <property type="entry name" value="SecDF_P1_head"/>
    <property type="match status" value="1"/>
</dbReference>
<evidence type="ECO:0000256" key="8">
    <source>
        <dbReference type="ARBA" id="ARBA00023136"/>
    </source>
</evidence>
<feature type="transmembrane region" description="Helical" evidence="9">
    <location>
        <begin position="470"/>
        <end position="490"/>
    </location>
</feature>
<accession>A0A0F6SFV8</accession>
<dbReference type="InterPro" id="IPR055344">
    <property type="entry name" value="SecD_SecF_C_bact"/>
</dbReference>
<evidence type="ECO:0000256" key="7">
    <source>
        <dbReference type="ARBA" id="ARBA00023010"/>
    </source>
</evidence>
<dbReference type="Proteomes" id="UP000034883">
    <property type="component" value="Chromosome"/>
</dbReference>
<dbReference type="InterPro" id="IPR054384">
    <property type="entry name" value="SecDF_P1_head"/>
</dbReference>
<evidence type="ECO:0000256" key="3">
    <source>
        <dbReference type="ARBA" id="ARBA00022475"/>
    </source>
</evidence>
<feature type="domain" description="SecDF P1 head subdomain" evidence="12">
    <location>
        <begin position="289"/>
        <end position="398"/>
    </location>
</feature>
<evidence type="ECO:0000256" key="9">
    <source>
        <dbReference type="HAMAP-Rule" id="MF_01463"/>
    </source>
</evidence>
<dbReference type="STRING" id="927083.DB32_004768"/>
<dbReference type="GO" id="GO:0006605">
    <property type="term" value="P:protein targeting"/>
    <property type="evidence" value="ECO:0007669"/>
    <property type="project" value="UniProtKB-UniRule"/>
</dbReference>
<comment type="similarity">
    <text evidence="9">Belongs to the SecD/SecF family. SecD subfamily.</text>
</comment>
<dbReference type="HAMAP" id="MF_01463_B">
    <property type="entry name" value="SecD_B"/>
    <property type="match status" value="1"/>
</dbReference>
<dbReference type="PANTHER" id="PTHR30081:SF1">
    <property type="entry name" value="PROTEIN TRANSLOCASE SUBUNIT SECD"/>
    <property type="match status" value="1"/>
</dbReference>
<dbReference type="GO" id="GO:0005886">
    <property type="term" value="C:plasma membrane"/>
    <property type="evidence" value="ECO:0007669"/>
    <property type="project" value="UniProtKB-SubCell"/>
</dbReference>
<feature type="transmembrane region" description="Helical" evidence="9">
    <location>
        <begin position="444"/>
        <end position="464"/>
    </location>
</feature>
<dbReference type="InterPro" id="IPR048631">
    <property type="entry name" value="SecD_1st"/>
</dbReference>
<dbReference type="NCBIfam" id="TIGR00916">
    <property type="entry name" value="2A0604s01"/>
    <property type="match status" value="1"/>
</dbReference>
<gene>
    <name evidence="9" type="primary">secD</name>
    <name evidence="13" type="ORF">DB32_004768</name>
</gene>
<reference evidence="13 14" key="1">
    <citation type="submission" date="2015-03" db="EMBL/GenBank/DDBJ databases">
        <title>Genome assembly of Sandaracinus amylolyticus DSM 53668.</title>
        <authorList>
            <person name="Sharma G."/>
            <person name="Subramanian S."/>
        </authorList>
    </citation>
    <scope>NUCLEOTIDE SEQUENCE [LARGE SCALE GENOMIC DNA]</scope>
    <source>
        <strain evidence="13 14">DSM 53668</strain>
    </source>
</reference>
<dbReference type="Gene3D" id="3.30.70.3220">
    <property type="match status" value="1"/>
</dbReference>
<dbReference type="GO" id="GO:0015450">
    <property type="term" value="F:protein-transporting ATPase activity"/>
    <property type="evidence" value="ECO:0007669"/>
    <property type="project" value="InterPro"/>
</dbReference>
<feature type="domain" description="Protein export membrane protein SecD/SecF C-terminal" evidence="10">
    <location>
        <begin position="404"/>
        <end position="569"/>
    </location>
</feature>
<feature type="transmembrane region" description="Helical" evidence="9">
    <location>
        <begin position="417"/>
        <end position="437"/>
    </location>
</feature>
<evidence type="ECO:0000259" key="12">
    <source>
        <dbReference type="Pfam" id="PF22599"/>
    </source>
</evidence>
<dbReference type="NCBIfam" id="TIGR01129">
    <property type="entry name" value="secD"/>
    <property type="match status" value="1"/>
</dbReference>
<dbReference type="SUPFAM" id="SSF82866">
    <property type="entry name" value="Multidrug efflux transporter AcrB transmembrane domain"/>
    <property type="match status" value="1"/>
</dbReference>
<evidence type="ECO:0000256" key="1">
    <source>
        <dbReference type="ARBA" id="ARBA00004651"/>
    </source>
</evidence>
<sequence length="582" mass="64209">MDAWIPAPEWVKSTFTHQIAPGLDIRGGLRLQYEVEVDEAVADRRDFRAQQVVERLCQQFEICEENEPPTREQLDETAERVRVQTSGEQGFRVTFTNPEDVAELDRDLITSFGDLREAQRTETNVTLELRDDSLERLRETAVEQARETIGNRIDEMGLREASVMTRDTDIIVELPGASEAQFQQMREIIARTARLEFKVVDDLADFVQGLQDLPEGIERASEVVSAGEENPQEIVYYLTASGEGSRDRLQQYVLSLRDSGQIPEDHQLAIGQADQGEVEEGEEVQEAWRTYYLYDRAELTGDAIDDASVAVDPQDNQPYVSIVFNGAGARAFERLTGANVKRRMAIVLDDRVASAPVIQQRIGGGRAQITLGGFRDYNQILNEANQLTIVLRAGALPAPIRPANEQLIGPTLGADSIVQGAIGAGLGVLLVLLFMAFYYQVGGLVADVAVFLNVLFLLAVLAAFEATLTMPGIAGIALTIGMAVDANVLINERIRDEMRLGKSPRSAVELGYQRAFTSIFDSQLTTFIAGVVLYQYGTGPIRGFAVTLMIGIVTSLFTGVFCSKVVFDWVVRGLKVRRLPVG</sequence>
<keyword evidence="2 9" id="KW-0813">Transport</keyword>
<keyword evidence="5 9" id="KW-0653">Protein transport</keyword>
<dbReference type="KEGG" id="samy:DB32_004768"/>
<dbReference type="FunFam" id="1.20.1640.10:FF:000004">
    <property type="entry name" value="Protein translocase subunit SecD"/>
    <property type="match status" value="1"/>
</dbReference>
<proteinExistence type="inferred from homology"/>
<feature type="transmembrane region" description="Helical" evidence="9">
    <location>
        <begin position="543"/>
        <end position="567"/>
    </location>
</feature>
<protein>
    <recommendedName>
        <fullName evidence="9">Protein translocase subunit SecD</fullName>
    </recommendedName>
</protein>
<keyword evidence="14" id="KW-1185">Reference proteome</keyword>
<comment type="function">
    <text evidence="9">Part of the Sec protein translocase complex. Interacts with the SecYEG preprotein conducting channel. SecDF uses the proton motive force (PMF) to complete protein translocation after the ATP-dependent function of SecA.</text>
</comment>
<evidence type="ECO:0000256" key="6">
    <source>
        <dbReference type="ARBA" id="ARBA00022989"/>
    </source>
</evidence>
<evidence type="ECO:0000256" key="5">
    <source>
        <dbReference type="ARBA" id="ARBA00022927"/>
    </source>
</evidence>
<dbReference type="InterPro" id="IPR005791">
    <property type="entry name" value="SecD"/>
</dbReference>
<dbReference type="Pfam" id="PF21760">
    <property type="entry name" value="SecD_1st"/>
    <property type="match status" value="1"/>
</dbReference>
<comment type="subunit">
    <text evidence="9">Forms a complex with SecF. Part of the essential Sec protein translocation apparatus which comprises SecA, SecYEG and auxiliary proteins SecDF. Other proteins may also be involved.</text>
</comment>
<dbReference type="InterPro" id="IPR022813">
    <property type="entry name" value="SecD/SecF_arch_bac"/>
</dbReference>
<dbReference type="GO" id="GO:0043952">
    <property type="term" value="P:protein transport by the Sec complex"/>
    <property type="evidence" value="ECO:0007669"/>
    <property type="project" value="UniProtKB-UniRule"/>
</dbReference>
<keyword evidence="4 9" id="KW-0812">Transmembrane</keyword>